<dbReference type="GO" id="GO:0051082">
    <property type="term" value="F:unfolded protein binding"/>
    <property type="evidence" value="ECO:0007669"/>
    <property type="project" value="TreeGrafter"/>
</dbReference>
<dbReference type="PANTHER" id="PTHR45640:SF13">
    <property type="entry name" value="HEAT SHOCK PROTEIN 22-RELATED"/>
    <property type="match status" value="1"/>
</dbReference>
<dbReference type="PIRSF" id="PIRSF036514">
    <property type="entry name" value="Sm_HSP_B1"/>
    <property type="match status" value="1"/>
</dbReference>
<evidence type="ECO:0000313" key="7">
    <source>
        <dbReference type="EMBL" id="JAA94050.1"/>
    </source>
</evidence>
<proteinExistence type="evidence at transcript level"/>
<keyword evidence="3" id="KW-0479">Metal-binding</keyword>
<dbReference type="CDD" id="cd06526">
    <property type="entry name" value="metazoan_ACD"/>
    <property type="match status" value="1"/>
</dbReference>
<feature type="binding site" evidence="3">
    <location>
        <position position="116"/>
    </location>
    <ligand>
        <name>Zn(2+)</name>
        <dbReference type="ChEBI" id="CHEBI:29105"/>
        <label>1</label>
    </ligand>
</feature>
<dbReference type="GO" id="GO:0009408">
    <property type="term" value="P:response to heat"/>
    <property type="evidence" value="ECO:0007669"/>
    <property type="project" value="UniProtKB-ARBA"/>
</dbReference>
<organism evidence="7">
    <name type="scientific">Psorophora albipes</name>
    <dbReference type="NCBI Taxonomy" id="869069"/>
    <lineage>
        <taxon>Eukaryota</taxon>
        <taxon>Metazoa</taxon>
        <taxon>Ecdysozoa</taxon>
        <taxon>Arthropoda</taxon>
        <taxon>Hexapoda</taxon>
        <taxon>Insecta</taxon>
        <taxon>Pterygota</taxon>
        <taxon>Neoptera</taxon>
        <taxon>Endopterygota</taxon>
        <taxon>Diptera</taxon>
        <taxon>Nematocera</taxon>
        <taxon>Culicoidea</taxon>
        <taxon>Culicidae</taxon>
        <taxon>Culicinae</taxon>
        <taxon>Aedini</taxon>
        <taxon>Psorophora</taxon>
    </lineage>
</organism>
<keyword evidence="3" id="KW-0862">Zinc</keyword>
<dbReference type="PRINTS" id="PR00299">
    <property type="entry name" value="ACRYSTALLIN"/>
</dbReference>
<evidence type="ECO:0000256" key="3">
    <source>
        <dbReference type="PIRSR" id="PIRSR036514-1"/>
    </source>
</evidence>
<dbReference type="InterPro" id="IPR002068">
    <property type="entry name" value="A-crystallin/Hsp20_dom"/>
</dbReference>
<accession>T1DF40</accession>
<dbReference type="GO" id="GO:0042026">
    <property type="term" value="P:protein refolding"/>
    <property type="evidence" value="ECO:0007669"/>
    <property type="project" value="TreeGrafter"/>
</dbReference>
<dbReference type="GO" id="GO:0005634">
    <property type="term" value="C:nucleus"/>
    <property type="evidence" value="ECO:0007669"/>
    <property type="project" value="TreeGrafter"/>
</dbReference>
<feature type="domain" description="SHSP" evidence="6">
    <location>
        <begin position="69"/>
        <end position="178"/>
    </location>
</feature>
<evidence type="ECO:0000259" key="6">
    <source>
        <dbReference type="PROSITE" id="PS01031"/>
    </source>
</evidence>
<dbReference type="GO" id="GO:0046872">
    <property type="term" value="F:metal ion binding"/>
    <property type="evidence" value="ECO:0007669"/>
    <property type="project" value="UniProtKB-KW"/>
</dbReference>
<dbReference type="InterPro" id="IPR001436">
    <property type="entry name" value="Alpha-crystallin/sHSP_animal"/>
</dbReference>
<dbReference type="PROSITE" id="PS01031">
    <property type="entry name" value="SHSP"/>
    <property type="match status" value="1"/>
</dbReference>
<evidence type="ECO:0000256" key="2">
    <source>
        <dbReference type="PIRNR" id="PIRNR036514"/>
    </source>
</evidence>
<dbReference type="GO" id="GO:0005737">
    <property type="term" value="C:cytoplasm"/>
    <property type="evidence" value="ECO:0007669"/>
    <property type="project" value="TreeGrafter"/>
</dbReference>
<evidence type="ECO:0000256" key="5">
    <source>
        <dbReference type="RuleBase" id="RU003616"/>
    </source>
</evidence>
<protein>
    <submittedName>
        <fullName evidence="7">Putative alpha crystallins protein</fullName>
    </submittedName>
</protein>
<sequence>MSLVPILLREFWDNDLLESELCPRSRCLDKHSGSLLSPRDFLWAITDNVPDRRQQRVPAVRKRQQQWMSALRDQDEGGICKRTKDGFEVDVDCKQYKPEEISVKATNKYISVEGKHEQKEDENNYVLRHFVRRYQLPEGVDSNRIASSLSADGVLTVKAPNLALPESEGERTIPVIRSAEKAPAILQAGDDKELVKEKAVNVD</sequence>
<reference evidence="7" key="1">
    <citation type="journal article" date="2013" name="BMC Genomics">
        <title>A deep insight into the sialotranscriptome of the mosquito, Psorophora albipes.</title>
        <authorList>
            <person name="Chagas A.C."/>
            <person name="Calvo E."/>
            <person name="Rios-Velasquez C.M."/>
            <person name="Pessoa F.A."/>
            <person name="Medeiros J.F."/>
            <person name="Ribeiro J.M."/>
        </authorList>
    </citation>
    <scope>NUCLEOTIDE SEQUENCE</scope>
</reference>
<comment type="similarity">
    <text evidence="2 4 5">Belongs to the small heat shock protein (HSP20) family.</text>
</comment>
<evidence type="ECO:0000256" key="4">
    <source>
        <dbReference type="PROSITE-ProRule" id="PRU00285"/>
    </source>
</evidence>
<dbReference type="AlphaFoldDB" id="T1DF40"/>
<dbReference type="PANTHER" id="PTHR45640">
    <property type="entry name" value="HEAT SHOCK PROTEIN HSP-12.2-RELATED"/>
    <property type="match status" value="1"/>
</dbReference>
<dbReference type="SUPFAM" id="SSF49764">
    <property type="entry name" value="HSP20-like chaperones"/>
    <property type="match status" value="1"/>
</dbReference>
<evidence type="ECO:0000256" key="1">
    <source>
        <dbReference type="ARBA" id="ARBA00023016"/>
    </source>
</evidence>
<dbReference type="Pfam" id="PF00011">
    <property type="entry name" value="HSP20"/>
    <property type="match status" value="1"/>
</dbReference>
<dbReference type="InterPro" id="IPR008978">
    <property type="entry name" value="HSP20-like_chaperone"/>
</dbReference>
<keyword evidence="1" id="KW-0346">Stress response</keyword>
<dbReference type="Gene3D" id="2.60.40.790">
    <property type="match status" value="1"/>
</dbReference>
<name>T1DF40_9DIPT</name>
<dbReference type="InterPro" id="IPR055269">
    <property type="entry name" value="Alpha-crystallin/HSP_16"/>
</dbReference>
<dbReference type="EMBL" id="GALA01000802">
    <property type="protein sequence ID" value="JAA94050.1"/>
    <property type="molecule type" value="mRNA"/>
</dbReference>